<feature type="region of interest" description="Disordered" evidence="1">
    <location>
        <begin position="482"/>
        <end position="622"/>
    </location>
</feature>
<feature type="compositionally biased region" description="Polar residues" evidence="1">
    <location>
        <begin position="757"/>
        <end position="766"/>
    </location>
</feature>
<feature type="region of interest" description="Disordered" evidence="1">
    <location>
        <begin position="340"/>
        <end position="361"/>
    </location>
</feature>
<feature type="region of interest" description="Disordered" evidence="1">
    <location>
        <begin position="695"/>
        <end position="872"/>
    </location>
</feature>
<feature type="compositionally biased region" description="Low complexity" evidence="1">
    <location>
        <begin position="709"/>
        <end position="726"/>
    </location>
</feature>
<feature type="compositionally biased region" description="Basic and acidic residues" evidence="1">
    <location>
        <begin position="502"/>
        <end position="514"/>
    </location>
</feature>
<feature type="compositionally biased region" description="Low complexity" evidence="1">
    <location>
        <begin position="393"/>
        <end position="404"/>
    </location>
</feature>
<dbReference type="STRING" id="741276.A0A2S5BH07"/>
<sequence length="936" mass="99847">MYAAGSGNGPIAVARRPNDAGLTGHAQFGGHPAEHDVELQQRRLFNAVKQRAYLEDGARYAFRAHEHYGQPDLRRPGEPPPLAARGNGRHEEPSRDYGRSRDTDIHAAAPPDAYQERYAPWSPEHRGGPRIEYTPQSIPAQRVRPGVEQGPPRLSGATSYAQDVPPPHPSYGAIPSHGDTSSRYSMQTTYATQPSSYAARDDVPQNRRSDLPPRRDVPGSANYRYDGRPSLQSEGMLRARNIATGGSSAPAYPPGRGIAPSIRASPPPPHPSEAHGPARMRMTSRIQSSQPSPSARGPGTNLPDSADEASDRLHEYLFDYFERAGFRTTAAALQSELPHRAFSADGPPRPQPAHRSTAEERAAMYRPGAAPFAAAMSQAPSPLSSTMRPPSRPAATPSSATTTTHFGFDDDARRSSDVSSWGTPSSGSAQLPHVPYPREPSAPGSGGFPAQSRSNVDHGFLYEWWNIFWDVYSAQAHAQARTQGSQHHSASGTVHVATQPRRSGENRDRDDSSSHEAFLTETQASYRYGEDHPTRPPIPLRRGSESHAAVSLARSLSSSLPSRMQESGRKDAGRGSGVPAQADGRENRVEAMPTTGPSPRSDTQHSSHPAVRGDRPQGNGSMLQAGRLIERPEDVRVAASPFTAGASADSAAPSFSASALQYNPGQLQQTADAYRRYRASLVAKQATQLEMAKRQLSDLGGGENPANSAQAVGRPAAVAGVAPVQRGSMPPPATSSKRSSTTSTPQARNATLPPKNTVASGSTSAHPSIGAEPPLESMLGKRSRDGLNESVVEPMRRNRLRADRPGSPDQAGSAAPRPAVQQSSFRPGSSDSDHAATSTPTDVEPDLTASQNASHRPKTDRRGHPSASSSVGEISMDQLNALLSTTTDSPVNLNLSSRQGIAGLDDAAFDYDEFLSSFAGGFANYDPTSRAFDVNS</sequence>
<feature type="compositionally biased region" description="Basic and acidic residues" evidence="1">
    <location>
        <begin position="407"/>
        <end position="416"/>
    </location>
</feature>
<protein>
    <recommendedName>
        <fullName evidence="4">LisH domain-containing protein</fullName>
    </recommendedName>
</protein>
<evidence type="ECO:0008006" key="4">
    <source>
        <dbReference type="Google" id="ProtNLM"/>
    </source>
</evidence>
<organism evidence="2 3">
    <name type="scientific">Rhodotorula taiwanensis</name>
    <dbReference type="NCBI Taxonomy" id="741276"/>
    <lineage>
        <taxon>Eukaryota</taxon>
        <taxon>Fungi</taxon>
        <taxon>Dikarya</taxon>
        <taxon>Basidiomycota</taxon>
        <taxon>Pucciniomycotina</taxon>
        <taxon>Microbotryomycetes</taxon>
        <taxon>Sporidiobolales</taxon>
        <taxon>Sporidiobolaceae</taxon>
        <taxon>Rhodotorula</taxon>
    </lineage>
</organism>
<evidence type="ECO:0000313" key="2">
    <source>
        <dbReference type="EMBL" id="POY76047.1"/>
    </source>
</evidence>
<feature type="compositionally biased region" description="Polar residues" evidence="1">
    <location>
        <begin position="482"/>
        <end position="492"/>
    </location>
</feature>
<feature type="region of interest" description="Disordered" evidence="1">
    <location>
        <begin position="1"/>
        <end position="35"/>
    </location>
</feature>
<evidence type="ECO:0000256" key="1">
    <source>
        <dbReference type="SAM" id="MobiDB-lite"/>
    </source>
</evidence>
<feature type="compositionally biased region" description="Low complexity" evidence="1">
    <location>
        <begin position="734"/>
        <end position="745"/>
    </location>
</feature>
<feature type="region of interest" description="Disordered" evidence="1">
    <location>
        <begin position="65"/>
        <end position="308"/>
    </location>
</feature>
<feature type="compositionally biased region" description="Basic and acidic residues" evidence="1">
    <location>
        <begin position="794"/>
        <end position="806"/>
    </location>
</feature>
<feature type="compositionally biased region" description="Basic and acidic residues" evidence="1">
    <location>
        <begin position="65"/>
        <end position="77"/>
    </location>
</feature>
<feature type="compositionally biased region" description="Polar residues" evidence="1">
    <location>
        <begin position="178"/>
        <end position="196"/>
    </location>
</feature>
<dbReference type="Proteomes" id="UP000237144">
    <property type="component" value="Unassembled WGS sequence"/>
</dbReference>
<reference evidence="2 3" key="1">
    <citation type="journal article" date="2018" name="Front. Microbiol.">
        <title>Prospects for Fungal Bioremediation of Acidic Radioactive Waste Sites: Characterization and Genome Sequence of Rhodotorula taiwanensis MD1149.</title>
        <authorList>
            <person name="Tkavc R."/>
            <person name="Matrosova V.Y."/>
            <person name="Grichenko O.E."/>
            <person name="Gostincar C."/>
            <person name="Volpe R.P."/>
            <person name="Klimenkova P."/>
            <person name="Gaidamakova E.K."/>
            <person name="Zhou C.E."/>
            <person name="Stewart B.J."/>
            <person name="Lyman M.G."/>
            <person name="Malfatti S.A."/>
            <person name="Rubinfeld B."/>
            <person name="Courtot M."/>
            <person name="Singh J."/>
            <person name="Dalgard C.L."/>
            <person name="Hamilton T."/>
            <person name="Frey K.G."/>
            <person name="Gunde-Cimerman N."/>
            <person name="Dugan L."/>
            <person name="Daly M.J."/>
        </authorList>
    </citation>
    <scope>NUCLEOTIDE SEQUENCE [LARGE SCALE GENOMIC DNA]</scope>
    <source>
        <strain evidence="2 3">MD1149</strain>
    </source>
</reference>
<proteinExistence type="predicted"/>
<gene>
    <name evidence="2" type="ORF">BMF94_0770</name>
</gene>
<accession>A0A2S5BH07</accession>
<evidence type="ECO:0000313" key="3">
    <source>
        <dbReference type="Proteomes" id="UP000237144"/>
    </source>
</evidence>
<dbReference type="EMBL" id="PJQD01000008">
    <property type="protein sequence ID" value="POY76047.1"/>
    <property type="molecule type" value="Genomic_DNA"/>
</dbReference>
<keyword evidence="3" id="KW-1185">Reference proteome</keyword>
<comment type="caution">
    <text evidence="2">The sequence shown here is derived from an EMBL/GenBank/DDBJ whole genome shotgun (WGS) entry which is preliminary data.</text>
</comment>
<feature type="compositionally biased region" description="Basic and acidic residues" evidence="1">
    <location>
        <begin position="88"/>
        <end position="105"/>
    </location>
</feature>
<dbReference type="OrthoDB" id="2529709at2759"/>
<feature type="compositionally biased region" description="Polar residues" evidence="1">
    <location>
        <begin position="820"/>
        <end position="841"/>
    </location>
</feature>
<feature type="compositionally biased region" description="Polar residues" evidence="1">
    <location>
        <begin position="284"/>
        <end position="293"/>
    </location>
</feature>
<feature type="compositionally biased region" description="Low complexity" evidence="1">
    <location>
        <begin position="546"/>
        <end position="562"/>
    </location>
</feature>
<dbReference type="AlphaFoldDB" id="A0A2S5BH07"/>
<feature type="compositionally biased region" description="Basic and acidic residues" evidence="1">
    <location>
        <begin position="199"/>
        <end position="217"/>
    </location>
</feature>
<feature type="compositionally biased region" description="Polar residues" evidence="1">
    <location>
        <begin position="595"/>
        <end position="607"/>
    </location>
</feature>
<name>A0A2S5BH07_9BASI</name>
<feature type="region of interest" description="Disordered" evidence="1">
    <location>
        <begin position="377"/>
        <end position="450"/>
    </location>
</feature>